<dbReference type="GO" id="GO:0016020">
    <property type="term" value="C:membrane"/>
    <property type="evidence" value="ECO:0007669"/>
    <property type="project" value="UniProtKB-SubCell"/>
</dbReference>
<keyword evidence="7" id="KW-0328">Glycosyltransferase</keyword>
<comment type="subcellular location">
    <subcellularLocation>
        <location evidence="1">Membrane</location>
        <topology evidence="1">Multi-pass membrane protein</topology>
    </subcellularLocation>
</comment>
<keyword evidence="8" id="KW-1185">Reference proteome</keyword>
<feature type="transmembrane region" description="Helical" evidence="5">
    <location>
        <begin position="241"/>
        <end position="258"/>
    </location>
</feature>
<keyword evidence="2 5" id="KW-0812">Transmembrane</keyword>
<dbReference type="KEGG" id="hcv:FTV88_1041"/>
<dbReference type="GO" id="GO:0016757">
    <property type="term" value="F:glycosyltransferase activity"/>
    <property type="evidence" value="ECO:0007669"/>
    <property type="project" value="UniProtKB-KW"/>
</dbReference>
<reference evidence="8" key="1">
    <citation type="submission" date="2019-11" db="EMBL/GenBank/DDBJ databases">
        <title>Genome sequence of Heliorestis convoluta strain HH, an alkaliphilic and minimalistic phototrophic bacterium from a soda lake in Egypt.</title>
        <authorList>
            <person name="Dewey E.D."/>
            <person name="Stokes L.M."/>
            <person name="Burchell B.M."/>
            <person name="Shaffer K.N."/>
            <person name="Huntington A.M."/>
            <person name="Baker J.M."/>
            <person name="Nadendla S."/>
            <person name="Giglio M.G."/>
            <person name="Touchman J.W."/>
            <person name="Blankenship R.E."/>
            <person name="Madigan M.T."/>
            <person name="Sattley W.M."/>
        </authorList>
    </citation>
    <scope>NUCLEOTIDE SEQUENCE [LARGE SCALE GENOMIC DNA]</scope>
    <source>
        <strain evidence="8">HH</strain>
    </source>
</reference>
<feature type="transmembrane region" description="Helical" evidence="5">
    <location>
        <begin position="153"/>
        <end position="174"/>
    </location>
</feature>
<evidence type="ECO:0000256" key="3">
    <source>
        <dbReference type="ARBA" id="ARBA00022989"/>
    </source>
</evidence>
<feature type="transmembrane region" description="Helical" evidence="5">
    <location>
        <begin position="59"/>
        <end position="81"/>
    </location>
</feature>
<keyword evidence="7" id="KW-0808">Transferase</keyword>
<feature type="transmembrane region" description="Helical" evidence="5">
    <location>
        <begin position="216"/>
        <end position="234"/>
    </location>
</feature>
<evidence type="ECO:0000313" key="8">
    <source>
        <dbReference type="Proteomes" id="UP000366051"/>
    </source>
</evidence>
<feature type="transmembrane region" description="Helical" evidence="5">
    <location>
        <begin position="566"/>
        <end position="586"/>
    </location>
</feature>
<evidence type="ECO:0000256" key="5">
    <source>
        <dbReference type="SAM" id="Phobius"/>
    </source>
</evidence>
<feature type="transmembrane region" description="Helical" evidence="5">
    <location>
        <begin position="127"/>
        <end position="146"/>
    </location>
</feature>
<organism evidence="7 8">
    <name type="scientific">Heliorestis convoluta</name>
    <dbReference type="NCBI Taxonomy" id="356322"/>
    <lineage>
        <taxon>Bacteria</taxon>
        <taxon>Bacillati</taxon>
        <taxon>Bacillota</taxon>
        <taxon>Clostridia</taxon>
        <taxon>Eubacteriales</taxon>
        <taxon>Heliobacteriaceae</taxon>
        <taxon>Heliorestis</taxon>
    </lineage>
</organism>
<dbReference type="AlphaFoldDB" id="A0A5Q2N0C8"/>
<dbReference type="EC" id="2.4.1.-" evidence="7"/>
<feature type="transmembrane region" description="Helical" evidence="5">
    <location>
        <begin position="292"/>
        <end position="309"/>
    </location>
</feature>
<dbReference type="OrthoDB" id="1762823at2"/>
<feature type="transmembrane region" description="Helical" evidence="5">
    <location>
        <begin position="264"/>
        <end position="280"/>
    </location>
</feature>
<keyword evidence="4 5" id="KW-0472">Membrane</keyword>
<protein>
    <submittedName>
        <fullName evidence="7">O-antigen ligase membrane family protein</fullName>
        <ecNumber evidence="7">2.4.1.-</ecNumber>
    </submittedName>
</protein>
<keyword evidence="3 5" id="KW-1133">Transmembrane helix</keyword>
<proteinExistence type="predicted"/>
<dbReference type="InterPro" id="IPR007016">
    <property type="entry name" value="O-antigen_ligase-rel_domated"/>
</dbReference>
<gene>
    <name evidence="7" type="primary">rfaL</name>
    <name evidence="7" type="ORF">FTV88_1041</name>
</gene>
<dbReference type="Proteomes" id="UP000366051">
    <property type="component" value="Chromosome"/>
</dbReference>
<accession>A0A5Q2N0C8</accession>
<evidence type="ECO:0000259" key="6">
    <source>
        <dbReference type="Pfam" id="PF04932"/>
    </source>
</evidence>
<dbReference type="EMBL" id="CP045875">
    <property type="protein sequence ID" value="QGG47193.1"/>
    <property type="molecule type" value="Genomic_DNA"/>
</dbReference>
<feature type="transmembrane region" description="Helical" evidence="5">
    <location>
        <begin position="93"/>
        <end position="111"/>
    </location>
</feature>
<feature type="domain" description="O-antigen ligase-related" evidence="6">
    <location>
        <begin position="464"/>
        <end position="542"/>
    </location>
</feature>
<sequence length="618" mass="69774">MSKNKQKDNKQHHYISTFDLFPLLIVIALVPLIVYMNPIELEGIVKYYWPSEVNNDFFSYNKAIILMMATATAFFFFAIRFFLKNIEFKPMQIYIPLGIYALFIILSTLLAEHKSVAMLGFPDRYEGALVLLSYLLITFITLNIVKEEKHFKILIGGLFLSASIIGVIGVFQFFGMDFFKSDLGKQFMVPAAYSDIASTLNFTFGPYTIYATLYNTNYVGSYAVLVLPLAMMLFYSLRQQLPMVASFLLTCLIFATLFGSNSRAGMMGLLIAFILLAILFHREMRTQWKKTAALFTSFALILFVLNTASDGRTLGRLGNMTPAAQPVLMQSGESEFAVNQEAASEQASDSNSLTLLDIVMERNRIALLFDQDTLTFANEEGILQIVNQAGEALDYDYDEEKELIVFTDSRYDGYAFMLADNRLKIDLPRGFLVFEATEDGFMLFGPGGKLHDQIVLSEGISLFEGRERWGSGRGYIWSRSVPMLKDTLLLGYGPDTYAIYFPQEDLISKLNYMSNAYTIVDKPHNLYLQTAINTGLPSLFAMLAMFGMYGYSSLRLYGRSRFDSFYARTGLAIFIAIMGYLVAGFFNDSLVSVAPVFWVLFGLGLACNYLYEKEEEST</sequence>
<dbReference type="GO" id="GO:0016874">
    <property type="term" value="F:ligase activity"/>
    <property type="evidence" value="ECO:0007669"/>
    <property type="project" value="UniProtKB-KW"/>
</dbReference>
<dbReference type="InterPro" id="IPR051533">
    <property type="entry name" value="WaaL-like"/>
</dbReference>
<evidence type="ECO:0000256" key="2">
    <source>
        <dbReference type="ARBA" id="ARBA00022692"/>
    </source>
</evidence>
<feature type="transmembrane region" description="Helical" evidence="5">
    <location>
        <begin position="20"/>
        <end position="39"/>
    </location>
</feature>
<dbReference type="RefSeq" id="WP_153724626.1">
    <property type="nucleotide sequence ID" value="NZ_CP045875.1"/>
</dbReference>
<feature type="transmembrane region" description="Helical" evidence="5">
    <location>
        <begin position="535"/>
        <end position="554"/>
    </location>
</feature>
<dbReference type="PANTHER" id="PTHR37422:SF13">
    <property type="entry name" value="LIPOPOLYSACCHARIDE BIOSYNTHESIS PROTEIN PA4999-RELATED"/>
    <property type="match status" value="1"/>
</dbReference>
<evidence type="ECO:0000313" key="7">
    <source>
        <dbReference type="EMBL" id="QGG47193.1"/>
    </source>
</evidence>
<dbReference type="PANTHER" id="PTHR37422">
    <property type="entry name" value="TEICHURONIC ACID BIOSYNTHESIS PROTEIN TUAE"/>
    <property type="match status" value="1"/>
</dbReference>
<evidence type="ECO:0000256" key="4">
    <source>
        <dbReference type="ARBA" id="ARBA00023136"/>
    </source>
</evidence>
<feature type="transmembrane region" description="Helical" evidence="5">
    <location>
        <begin position="592"/>
        <end position="611"/>
    </location>
</feature>
<keyword evidence="7" id="KW-0436">Ligase</keyword>
<name>A0A5Q2N0C8_9FIRM</name>
<evidence type="ECO:0000256" key="1">
    <source>
        <dbReference type="ARBA" id="ARBA00004141"/>
    </source>
</evidence>
<dbReference type="Pfam" id="PF04932">
    <property type="entry name" value="Wzy_C"/>
    <property type="match status" value="1"/>
</dbReference>